<comment type="function">
    <text evidence="9">Mediates the uptake of pyruvate into mitochondria.</text>
</comment>
<dbReference type="EMBL" id="BSXU01010089">
    <property type="protein sequence ID" value="GME70881.1"/>
    <property type="molecule type" value="Genomic_DNA"/>
</dbReference>
<evidence type="ECO:0000256" key="5">
    <source>
        <dbReference type="ARBA" id="ARBA00022792"/>
    </source>
</evidence>
<dbReference type="Proteomes" id="UP001165063">
    <property type="component" value="Unassembled WGS sequence"/>
</dbReference>
<evidence type="ECO:0000313" key="10">
    <source>
        <dbReference type="EMBL" id="GME70881.1"/>
    </source>
</evidence>
<keyword evidence="11" id="KW-1185">Reference proteome</keyword>
<comment type="caution">
    <text evidence="10">The sequence shown here is derived from an EMBL/GenBank/DDBJ whole genome shotgun (WGS) entry which is preliminary data.</text>
</comment>
<keyword evidence="8" id="KW-0472">Membrane</keyword>
<comment type="similarity">
    <text evidence="2 9">Belongs to the mitochondrial pyruvate carrier (MPC) (TC 2.A.105) family.</text>
</comment>
<keyword evidence="6" id="KW-1133">Transmembrane helix</keyword>
<reference evidence="10" key="1">
    <citation type="submission" date="2023-04" db="EMBL/GenBank/DDBJ databases">
        <title>Ambrosiozyma monospora NBRC 1965.</title>
        <authorList>
            <person name="Ichikawa N."/>
            <person name="Sato H."/>
            <person name="Tonouchi N."/>
        </authorList>
    </citation>
    <scope>NUCLEOTIDE SEQUENCE</scope>
    <source>
        <strain evidence="10">NBRC 1965</strain>
    </source>
</reference>
<keyword evidence="3 9" id="KW-0813">Transport</keyword>
<keyword evidence="5 9" id="KW-0999">Mitochondrion inner membrane</keyword>
<evidence type="ECO:0000256" key="2">
    <source>
        <dbReference type="ARBA" id="ARBA00006416"/>
    </source>
</evidence>
<evidence type="ECO:0000256" key="9">
    <source>
        <dbReference type="RuleBase" id="RU363100"/>
    </source>
</evidence>
<dbReference type="AlphaFoldDB" id="A0A9W6WI18"/>
<evidence type="ECO:0000256" key="7">
    <source>
        <dbReference type="ARBA" id="ARBA00023128"/>
    </source>
</evidence>
<evidence type="ECO:0000256" key="4">
    <source>
        <dbReference type="ARBA" id="ARBA00022692"/>
    </source>
</evidence>
<keyword evidence="4" id="KW-0812">Transmembrane</keyword>
<comment type="subcellular location">
    <subcellularLocation>
        <location evidence="1 9">Mitochondrion inner membrane</location>
        <topology evidence="1 9">Multi-pass membrane protein</topology>
    </subcellularLocation>
</comment>
<dbReference type="Pfam" id="PF03650">
    <property type="entry name" value="MPC"/>
    <property type="match status" value="1"/>
</dbReference>
<proteinExistence type="inferred from homology"/>
<sequence length="128" mass="13852">MSSAFKRFLGSETGPKTVHFWWALVFASIGENARPVETVSGTQQLALFATGSIWTRWSFVITPKNMLLASVNFFLAAVAGGQLVRILNWRRSEGDSFFTAVKYIVDGKTVPATAIDDKAPVASPAPSA</sequence>
<dbReference type="InterPro" id="IPR005336">
    <property type="entry name" value="MPC"/>
</dbReference>
<protein>
    <recommendedName>
        <fullName evidence="9">Mitochondrial pyruvate carrier</fullName>
    </recommendedName>
</protein>
<dbReference type="GO" id="GO:0005743">
    <property type="term" value="C:mitochondrial inner membrane"/>
    <property type="evidence" value="ECO:0007669"/>
    <property type="project" value="UniProtKB-SubCell"/>
</dbReference>
<organism evidence="10 11">
    <name type="scientific">Ambrosiozyma monospora</name>
    <name type="common">Yeast</name>
    <name type="synonym">Endomycopsis monosporus</name>
    <dbReference type="NCBI Taxonomy" id="43982"/>
    <lineage>
        <taxon>Eukaryota</taxon>
        <taxon>Fungi</taxon>
        <taxon>Dikarya</taxon>
        <taxon>Ascomycota</taxon>
        <taxon>Saccharomycotina</taxon>
        <taxon>Pichiomycetes</taxon>
        <taxon>Pichiales</taxon>
        <taxon>Pichiaceae</taxon>
        <taxon>Ambrosiozyma</taxon>
    </lineage>
</organism>
<dbReference type="GO" id="GO:0006850">
    <property type="term" value="P:pyruvate import into mitochondria"/>
    <property type="evidence" value="ECO:0007669"/>
    <property type="project" value="InterPro"/>
</dbReference>
<evidence type="ECO:0000313" key="11">
    <source>
        <dbReference type="Proteomes" id="UP001165063"/>
    </source>
</evidence>
<gene>
    <name evidence="10" type="ORF">Amon01_000922300</name>
</gene>
<accession>A0A9W6WI18</accession>
<name>A0A9W6WI18_AMBMO</name>
<evidence type="ECO:0000256" key="3">
    <source>
        <dbReference type="ARBA" id="ARBA00022448"/>
    </source>
</evidence>
<dbReference type="OrthoDB" id="869189at2759"/>
<evidence type="ECO:0000256" key="1">
    <source>
        <dbReference type="ARBA" id="ARBA00004448"/>
    </source>
</evidence>
<keyword evidence="7 9" id="KW-0496">Mitochondrion</keyword>
<evidence type="ECO:0000256" key="8">
    <source>
        <dbReference type="ARBA" id="ARBA00023136"/>
    </source>
</evidence>
<evidence type="ECO:0000256" key="6">
    <source>
        <dbReference type="ARBA" id="ARBA00022989"/>
    </source>
</evidence>